<reference evidence="2 3" key="1">
    <citation type="submission" date="2016-03" db="EMBL/GenBank/DDBJ databases">
        <title>Comparative genomics of the ectomycorrhizal sister species Rhizopogon vinicolor and Rhizopogon vesiculosus (Basidiomycota: Boletales) reveals a divergence of the mating type B locus.</title>
        <authorList>
            <person name="Mujic A.B."/>
            <person name="Kuo A."/>
            <person name="Tritt A."/>
            <person name="Lipzen A."/>
            <person name="Chen C."/>
            <person name="Johnson J."/>
            <person name="Sharma A."/>
            <person name="Barry K."/>
            <person name="Grigoriev I.V."/>
            <person name="Spatafora J.W."/>
        </authorList>
    </citation>
    <scope>NUCLEOTIDE SEQUENCE [LARGE SCALE GENOMIC DNA]</scope>
    <source>
        <strain evidence="2 3">AM-OR11-056</strain>
    </source>
</reference>
<organism evidence="2 3">
    <name type="scientific">Rhizopogon vesiculosus</name>
    <dbReference type="NCBI Taxonomy" id="180088"/>
    <lineage>
        <taxon>Eukaryota</taxon>
        <taxon>Fungi</taxon>
        <taxon>Dikarya</taxon>
        <taxon>Basidiomycota</taxon>
        <taxon>Agaricomycotina</taxon>
        <taxon>Agaricomycetes</taxon>
        <taxon>Agaricomycetidae</taxon>
        <taxon>Boletales</taxon>
        <taxon>Suillineae</taxon>
        <taxon>Rhizopogonaceae</taxon>
        <taxon>Rhizopogon</taxon>
    </lineage>
</organism>
<proteinExistence type="predicted"/>
<keyword evidence="3" id="KW-1185">Reference proteome</keyword>
<protein>
    <submittedName>
        <fullName evidence="2">Uncharacterized protein</fullName>
    </submittedName>
</protein>
<comment type="caution">
    <text evidence="2">The sequence shown here is derived from an EMBL/GenBank/DDBJ whole genome shotgun (WGS) entry which is preliminary data.</text>
</comment>
<dbReference type="AlphaFoldDB" id="A0A1J8QUR5"/>
<dbReference type="Pfam" id="PF23670">
    <property type="entry name" value="PIGBOS1"/>
    <property type="match status" value="1"/>
</dbReference>
<dbReference type="InterPro" id="IPR057394">
    <property type="entry name" value="PIGBOS1"/>
</dbReference>
<gene>
    <name evidence="2" type="primary">RVUP68</name>
    <name evidence="2" type="ORF">AZE42_07606</name>
</gene>
<accession>A0A1J8QUR5</accession>
<evidence type="ECO:0000256" key="1">
    <source>
        <dbReference type="SAM" id="MobiDB-lite"/>
    </source>
</evidence>
<feature type="region of interest" description="Disordered" evidence="1">
    <location>
        <begin position="33"/>
        <end position="66"/>
    </location>
</feature>
<sequence length="66" mass="6934">MLRRFMPYIFAGLTGVVSGVYIFKPLLAEAAANRQSSSAMNTSRTSSPEVPGKPPGPSPSPHSSAK</sequence>
<name>A0A1J8QUR5_9AGAM</name>
<dbReference type="EMBL" id="LVVM01003152">
    <property type="protein sequence ID" value="OJA15404.1"/>
    <property type="molecule type" value="Genomic_DNA"/>
</dbReference>
<dbReference type="OrthoDB" id="4093673at2759"/>
<evidence type="ECO:0000313" key="3">
    <source>
        <dbReference type="Proteomes" id="UP000183567"/>
    </source>
</evidence>
<dbReference type="Proteomes" id="UP000183567">
    <property type="component" value="Unassembled WGS sequence"/>
</dbReference>
<feature type="compositionally biased region" description="Pro residues" evidence="1">
    <location>
        <begin position="51"/>
        <end position="60"/>
    </location>
</feature>
<feature type="compositionally biased region" description="Low complexity" evidence="1">
    <location>
        <begin position="36"/>
        <end position="50"/>
    </location>
</feature>
<evidence type="ECO:0000313" key="2">
    <source>
        <dbReference type="EMBL" id="OJA15404.1"/>
    </source>
</evidence>